<name>A0AAF3EM81_9BILA</name>
<dbReference type="PANTHER" id="PTHR47049:SF2">
    <property type="entry name" value="PIEZO-TYPE MECHANOSENSITIVE ION CHANNEL HOMOLOG"/>
    <property type="match status" value="1"/>
</dbReference>
<feature type="transmembrane region" description="Helical" evidence="2">
    <location>
        <begin position="269"/>
        <end position="287"/>
    </location>
</feature>
<feature type="transmembrane region" description="Helical" evidence="2">
    <location>
        <begin position="719"/>
        <end position="739"/>
    </location>
</feature>
<evidence type="ECO:0000256" key="1">
    <source>
        <dbReference type="SAM" id="Coils"/>
    </source>
</evidence>
<dbReference type="InterPro" id="IPR027272">
    <property type="entry name" value="Piezo"/>
</dbReference>
<protein>
    <recommendedName>
        <fullName evidence="3">Piezo TM1-24 domain-containing protein</fullName>
    </recommendedName>
</protein>
<dbReference type="Pfam" id="PF24871">
    <property type="entry name" value="Piezo_TM1-24"/>
    <property type="match status" value="1"/>
</dbReference>
<feature type="transmembrane region" description="Helical" evidence="2">
    <location>
        <begin position="320"/>
        <end position="341"/>
    </location>
</feature>
<evidence type="ECO:0000256" key="2">
    <source>
        <dbReference type="SAM" id="Phobius"/>
    </source>
</evidence>
<feature type="transmembrane region" description="Helical" evidence="2">
    <location>
        <begin position="293"/>
        <end position="313"/>
    </location>
</feature>
<keyword evidence="1" id="KW-0175">Coiled coil</keyword>
<proteinExistence type="predicted"/>
<dbReference type="GO" id="GO:0016020">
    <property type="term" value="C:membrane"/>
    <property type="evidence" value="ECO:0007669"/>
    <property type="project" value="InterPro"/>
</dbReference>
<feature type="domain" description="Piezo TM1-24" evidence="3">
    <location>
        <begin position="42"/>
        <end position="398"/>
    </location>
</feature>
<feature type="transmembrane region" description="Helical" evidence="2">
    <location>
        <begin position="606"/>
        <end position="624"/>
    </location>
</feature>
<feature type="transmembrane region" description="Helical" evidence="2">
    <location>
        <begin position="372"/>
        <end position="393"/>
    </location>
</feature>
<organism evidence="4 5">
    <name type="scientific">Mesorhabditis belari</name>
    <dbReference type="NCBI Taxonomy" id="2138241"/>
    <lineage>
        <taxon>Eukaryota</taxon>
        <taxon>Metazoa</taxon>
        <taxon>Ecdysozoa</taxon>
        <taxon>Nematoda</taxon>
        <taxon>Chromadorea</taxon>
        <taxon>Rhabditida</taxon>
        <taxon>Rhabditina</taxon>
        <taxon>Rhabditomorpha</taxon>
        <taxon>Rhabditoidea</taxon>
        <taxon>Rhabditidae</taxon>
        <taxon>Mesorhabditinae</taxon>
        <taxon>Mesorhabditis</taxon>
    </lineage>
</organism>
<feature type="transmembrane region" description="Helical" evidence="2">
    <location>
        <begin position="659"/>
        <end position="684"/>
    </location>
</feature>
<dbReference type="InterPro" id="IPR056769">
    <property type="entry name" value="Piezo_TM1-24"/>
</dbReference>
<dbReference type="WBParaSite" id="MBELARI_LOCUS15155">
    <property type="protein sequence ID" value="MBELARI_LOCUS15155"/>
    <property type="gene ID" value="MBELARI_LOCUS15155"/>
</dbReference>
<keyword evidence="2" id="KW-0472">Membrane</keyword>
<evidence type="ECO:0000313" key="4">
    <source>
        <dbReference type="Proteomes" id="UP000887575"/>
    </source>
</evidence>
<keyword evidence="2" id="KW-1133">Transmembrane helix</keyword>
<reference evidence="5" key="1">
    <citation type="submission" date="2024-02" db="UniProtKB">
        <authorList>
            <consortium name="WormBaseParasite"/>
        </authorList>
    </citation>
    <scope>IDENTIFICATION</scope>
</reference>
<dbReference type="GO" id="GO:0008381">
    <property type="term" value="F:mechanosensitive monoatomic ion channel activity"/>
    <property type="evidence" value="ECO:0007669"/>
    <property type="project" value="InterPro"/>
</dbReference>
<feature type="transmembrane region" description="Helical" evidence="2">
    <location>
        <begin position="148"/>
        <end position="170"/>
    </location>
</feature>
<accession>A0AAF3EM81</accession>
<evidence type="ECO:0000313" key="5">
    <source>
        <dbReference type="WBParaSite" id="MBELARI_LOCUS15155"/>
    </source>
</evidence>
<evidence type="ECO:0000259" key="3">
    <source>
        <dbReference type="Pfam" id="PF24871"/>
    </source>
</evidence>
<keyword evidence="4" id="KW-1185">Reference proteome</keyword>
<dbReference type="PANTHER" id="PTHR47049">
    <property type="entry name" value="PIEZO-TYPE MECHANOSENSITIVE ION CHANNEL HOMOLOG"/>
    <property type="match status" value="1"/>
</dbReference>
<feature type="transmembrane region" description="Helical" evidence="2">
    <location>
        <begin position="514"/>
        <end position="538"/>
    </location>
</feature>
<keyword evidence="2" id="KW-0812">Transmembrane</keyword>
<dbReference type="AlphaFoldDB" id="A0AAF3EM81"/>
<dbReference type="Proteomes" id="UP000887575">
    <property type="component" value="Unassembled WGS sequence"/>
</dbReference>
<feature type="coiled-coil region" evidence="1">
    <location>
        <begin position="443"/>
        <end position="498"/>
    </location>
</feature>
<sequence length="742" mass="86819">MPQPTKALSRKPSRVSLRIESERKISSNSSISPIVQVTITVIDEEKTESKMSEITGEMIESKSSNKSEIFNPLLSIKKFFRFLLHEILGENFKITDLLQKIVAFARAQAYVLTLFIMMAWSLTFHSWLTFALLAASCVVWMSPNPQQFCFKVAPIVALYATFLLGLQFVYSLNLTQKELPDENPPYLRQFGMEKPRDRAPFADLCLKCLFTSIIFLSIKQKIVELKKKSKEDEMMLESGERKALLESQQEEKGKEKVKKSTMIEKIRKFLADHWVLFTMFLILLISLQAPVVLYRLLYMAFFQTFLVLFQISFPTWRRGLYAFWMSMIIYCMAVVTLIYTFQFHGVPDFYARYLSNDVIHSFGLERISSGQLLIKLLTPISFLIFSLIQVNFFHERLMSRTEKWEQIIFDKKPQLSRIFAELHAQSEMRMDFFRQHFAMVQSLMKREQEEEEAKAKVMAQEGEHKEHQDMKTKVKVYLNKIEKKVERMVNKRNQYAEILWRIIEMHVERAICGLMMYVAITEISATNLPMVFFISLVFSKEHLFNTLSPFLAVWTSALVMCKMFYQMDAFKEEFFEVSCDSEYVNGTYNSMAWSGLNKTPRLASLLWPYILLSVAFAARTVIWLRMTMHRKNKKEAPPLHGIIFSKINRRKADKSLAKCLQYLANYFFYKFGFEVCCVLSVITIGLRCDLYAVFYASFLIVCLCIERQQVARIWPHYRTTLAVLLSIQYIFCVGIPKVFCLE</sequence>